<feature type="region of interest" description="Disordered" evidence="4">
    <location>
        <begin position="244"/>
        <end position="277"/>
    </location>
</feature>
<name>A0A329MM97_9BACL</name>
<dbReference type="PROSITE" id="PS51257">
    <property type="entry name" value="PROKAR_LIPOPROTEIN"/>
    <property type="match status" value="1"/>
</dbReference>
<dbReference type="EMBL" id="QMFB01000010">
    <property type="protein sequence ID" value="RAV19833.1"/>
    <property type="molecule type" value="Genomic_DNA"/>
</dbReference>
<reference evidence="6 7" key="1">
    <citation type="journal article" date="2009" name="Int. J. Syst. Evol. Microbiol.">
        <title>Paenibacillus contaminans sp. nov., isolated from a contaminated laboratory plate.</title>
        <authorList>
            <person name="Chou J.H."/>
            <person name="Lee J.H."/>
            <person name="Lin M.C."/>
            <person name="Chang P.S."/>
            <person name="Arun A.B."/>
            <person name="Young C.C."/>
            <person name="Chen W.M."/>
        </authorList>
    </citation>
    <scope>NUCLEOTIDE SEQUENCE [LARGE SCALE GENOMIC DNA]</scope>
    <source>
        <strain evidence="6 7">CKOBP-6</strain>
    </source>
</reference>
<evidence type="ECO:0000256" key="1">
    <source>
        <dbReference type="ARBA" id="ARBA00004196"/>
    </source>
</evidence>
<comment type="caution">
    <text evidence="6">The sequence shown here is derived from an EMBL/GenBank/DDBJ whole genome shotgun (WGS) entry which is preliminary data.</text>
</comment>
<comment type="subcellular location">
    <subcellularLocation>
        <location evidence="1">Cell envelope</location>
    </subcellularLocation>
</comment>
<dbReference type="Gene3D" id="2.40.30.170">
    <property type="match status" value="1"/>
</dbReference>
<sequence length="367" mass="40613">MFSRWWTESSNNTKFMKKRMLVGIVCAALLASTGCSLLPKEAEEEALPTINPPKLSQKPTYDVKTDTLETKVRGVGKMMAVNEEDIFFTQDGKRIKDIFVKSGDKVEIGQPVAELDVSDMERELRQKRLQIQKEEIAMIEKLRGSTEKTAEELEQDRLDFELKRQELVKLEEDIAKSKISVPFSGTIVSVSMKKGDMSKSYESVAVIADLSELVVTANVSAEDLKKVAVGMDVTVDINAAGQHKGKVKQLPSAKEQNNNNNGGYYPGDNGQPKPRDSIDNYLVVQLDEMPEAVTRGTQLSVAVITERKENAIVIPLAALRSITGRNYVQVVDDKGNKREVDVEIGQKTSTQVEIIKGLTPGQKVVGQ</sequence>
<feature type="coiled-coil region" evidence="3">
    <location>
        <begin position="117"/>
        <end position="173"/>
    </location>
</feature>
<dbReference type="Proteomes" id="UP000250369">
    <property type="component" value="Unassembled WGS sequence"/>
</dbReference>
<protein>
    <submittedName>
        <fullName evidence="6">Efflux transporter periplasmic adaptor subunit</fullName>
    </submittedName>
</protein>
<dbReference type="Pfam" id="PF25967">
    <property type="entry name" value="RND-MFP_C"/>
    <property type="match status" value="1"/>
</dbReference>
<feature type="domain" description="Multidrug resistance protein MdtA-like C-terminal permuted SH3" evidence="5">
    <location>
        <begin position="310"/>
        <end position="365"/>
    </location>
</feature>
<gene>
    <name evidence="6" type="ORF">DQG23_18030</name>
</gene>
<evidence type="ECO:0000256" key="3">
    <source>
        <dbReference type="SAM" id="Coils"/>
    </source>
</evidence>
<evidence type="ECO:0000313" key="6">
    <source>
        <dbReference type="EMBL" id="RAV19833.1"/>
    </source>
</evidence>
<dbReference type="PANTHER" id="PTHR32347">
    <property type="entry name" value="EFFLUX SYSTEM COMPONENT YKNX-RELATED"/>
    <property type="match status" value="1"/>
</dbReference>
<evidence type="ECO:0000256" key="2">
    <source>
        <dbReference type="ARBA" id="ARBA00023054"/>
    </source>
</evidence>
<dbReference type="OrthoDB" id="9765657at2"/>
<dbReference type="Gene3D" id="2.40.50.100">
    <property type="match status" value="1"/>
</dbReference>
<dbReference type="Gene3D" id="2.40.420.20">
    <property type="match status" value="1"/>
</dbReference>
<dbReference type="GO" id="GO:0030313">
    <property type="term" value="C:cell envelope"/>
    <property type="evidence" value="ECO:0007669"/>
    <property type="project" value="UniProtKB-SubCell"/>
</dbReference>
<dbReference type="RefSeq" id="WP_113032263.1">
    <property type="nucleotide sequence ID" value="NZ_QMFB01000010.1"/>
</dbReference>
<dbReference type="SUPFAM" id="SSF111369">
    <property type="entry name" value="HlyD-like secretion proteins"/>
    <property type="match status" value="1"/>
</dbReference>
<keyword evidence="2 3" id="KW-0175">Coiled coil</keyword>
<feature type="compositionally biased region" description="Low complexity" evidence="4">
    <location>
        <begin position="256"/>
        <end position="272"/>
    </location>
</feature>
<keyword evidence="7" id="KW-1185">Reference proteome</keyword>
<accession>A0A329MM97</accession>
<organism evidence="6 7">
    <name type="scientific">Paenibacillus contaminans</name>
    <dbReference type="NCBI Taxonomy" id="450362"/>
    <lineage>
        <taxon>Bacteria</taxon>
        <taxon>Bacillati</taxon>
        <taxon>Bacillota</taxon>
        <taxon>Bacilli</taxon>
        <taxon>Bacillales</taxon>
        <taxon>Paenibacillaceae</taxon>
        <taxon>Paenibacillus</taxon>
    </lineage>
</organism>
<proteinExistence type="predicted"/>
<dbReference type="AlphaFoldDB" id="A0A329MM97"/>
<evidence type="ECO:0000313" key="7">
    <source>
        <dbReference type="Proteomes" id="UP000250369"/>
    </source>
</evidence>
<evidence type="ECO:0000259" key="5">
    <source>
        <dbReference type="Pfam" id="PF25967"/>
    </source>
</evidence>
<dbReference type="InterPro" id="IPR058627">
    <property type="entry name" value="MdtA-like_C"/>
</dbReference>
<dbReference type="InterPro" id="IPR050465">
    <property type="entry name" value="UPF0194_transport"/>
</dbReference>
<evidence type="ECO:0000256" key="4">
    <source>
        <dbReference type="SAM" id="MobiDB-lite"/>
    </source>
</evidence>